<organism evidence="1 2">
    <name type="scientific">Favolaschia claudopus</name>
    <dbReference type="NCBI Taxonomy" id="2862362"/>
    <lineage>
        <taxon>Eukaryota</taxon>
        <taxon>Fungi</taxon>
        <taxon>Dikarya</taxon>
        <taxon>Basidiomycota</taxon>
        <taxon>Agaricomycotina</taxon>
        <taxon>Agaricomycetes</taxon>
        <taxon>Agaricomycetidae</taxon>
        <taxon>Agaricales</taxon>
        <taxon>Marasmiineae</taxon>
        <taxon>Mycenaceae</taxon>
        <taxon>Favolaschia</taxon>
    </lineage>
</organism>
<evidence type="ECO:0000313" key="2">
    <source>
        <dbReference type="Proteomes" id="UP001362999"/>
    </source>
</evidence>
<protein>
    <submittedName>
        <fullName evidence="1">Uncharacterized protein</fullName>
    </submittedName>
</protein>
<sequence>MLNTLQWTLSNTGKGGFVLVSALSGANGAEVVTWNTNSNNGDATFLQPVIGPNTSGQFSPQCVNSTAASWVLTGTNLALTAWAAESGSTIAPVTFETFTNRPEQIWGIQGA</sequence>
<keyword evidence="2" id="KW-1185">Reference proteome</keyword>
<name>A0AAW0CBS8_9AGAR</name>
<dbReference type="AlphaFoldDB" id="A0AAW0CBS8"/>
<comment type="caution">
    <text evidence="1">The sequence shown here is derived from an EMBL/GenBank/DDBJ whole genome shotgun (WGS) entry which is preliminary data.</text>
</comment>
<accession>A0AAW0CBS8</accession>
<dbReference type="EMBL" id="JAWWNJ010000019">
    <property type="protein sequence ID" value="KAK7036199.1"/>
    <property type="molecule type" value="Genomic_DNA"/>
</dbReference>
<gene>
    <name evidence="1" type="ORF">R3P38DRAFT_2771693</name>
</gene>
<dbReference type="Proteomes" id="UP001362999">
    <property type="component" value="Unassembled WGS sequence"/>
</dbReference>
<reference evidence="1 2" key="1">
    <citation type="journal article" date="2024" name="J Genomics">
        <title>Draft genome sequencing and assembly of Favolaschia claudopus CIRM-BRFM 2984 isolated from oak limbs.</title>
        <authorList>
            <person name="Navarro D."/>
            <person name="Drula E."/>
            <person name="Chaduli D."/>
            <person name="Cazenave R."/>
            <person name="Ahrendt S."/>
            <person name="Wang J."/>
            <person name="Lipzen A."/>
            <person name="Daum C."/>
            <person name="Barry K."/>
            <person name="Grigoriev I.V."/>
            <person name="Favel A."/>
            <person name="Rosso M.N."/>
            <person name="Martin F."/>
        </authorList>
    </citation>
    <scope>NUCLEOTIDE SEQUENCE [LARGE SCALE GENOMIC DNA]</scope>
    <source>
        <strain evidence="1 2">CIRM-BRFM 2984</strain>
    </source>
</reference>
<proteinExistence type="predicted"/>
<evidence type="ECO:0000313" key="1">
    <source>
        <dbReference type="EMBL" id="KAK7036199.1"/>
    </source>
</evidence>